<dbReference type="OrthoDB" id="138672at2"/>
<organism evidence="2 3">
    <name type="scientific">Marininema halotolerans</name>
    <dbReference type="NCBI Taxonomy" id="1155944"/>
    <lineage>
        <taxon>Bacteria</taxon>
        <taxon>Bacillati</taxon>
        <taxon>Bacillota</taxon>
        <taxon>Bacilli</taxon>
        <taxon>Bacillales</taxon>
        <taxon>Thermoactinomycetaceae</taxon>
        <taxon>Marininema</taxon>
    </lineage>
</organism>
<keyword evidence="2" id="KW-0067">ATP-binding</keyword>
<keyword evidence="2" id="KW-0547">Nucleotide-binding</keyword>
<keyword evidence="1" id="KW-1133">Transmembrane helix</keyword>
<dbReference type="Pfam" id="PF16949">
    <property type="entry name" value="ABC_tran_2"/>
    <property type="match status" value="1"/>
</dbReference>
<feature type="transmembrane region" description="Helical" evidence="1">
    <location>
        <begin position="519"/>
        <end position="540"/>
    </location>
</feature>
<keyword evidence="1" id="KW-0472">Membrane</keyword>
<evidence type="ECO:0000313" key="2">
    <source>
        <dbReference type="EMBL" id="SFS97277.1"/>
    </source>
</evidence>
<dbReference type="AlphaFoldDB" id="A0A1I6U7R7"/>
<dbReference type="Proteomes" id="UP000198660">
    <property type="component" value="Unassembled WGS sequence"/>
</dbReference>
<accession>A0A1I6U7R7</accession>
<feature type="transmembrane region" description="Helical" evidence="1">
    <location>
        <begin position="192"/>
        <end position="212"/>
    </location>
</feature>
<proteinExistence type="predicted"/>
<keyword evidence="1" id="KW-0812">Transmembrane</keyword>
<dbReference type="GO" id="GO:0005524">
    <property type="term" value="F:ATP binding"/>
    <property type="evidence" value="ECO:0007669"/>
    <property type="project" value="UniProtKB-KW"/>
</dbReference>
<gene>
    <name evidence="2" type="ORF">SAMN05444972_11421</name>
</gene>
<reference evidence="3" key="1">
    <citation type="submission" date="2016-10" db="EMBL/GenBank/DDBJ databases">
        <authorList>
            <person name="Varghese N."/>
            <person name="Submissions S."/>
        </authorList>
    </citation>
    <scope>NUCLEOTIDE SEQUENCE [LARGE SCALE GENOMIC DNA]</scope>
    <source>
        <strain evidence="3">DSM 45789</strain>
    </source>
</reference>
<feature type="transmembrane region" description="Helical" evidence="1">
    <location>
        <begin position="148"/>
        <end position="180"/>
    </location>
</feature>
<dbReference type="RefSeq" id="WP_091839009.1">
    <property type="nucleotide sequence ID" value="NZ_FPAA01000014.1"/>
</dbReference>
<feature type="transmembrane region" description="Helical" evidence="1">
    <location>
        <begin position="440"/>
        <end position="465"/>
    </location>
</feature>
<dbReference type="EMBL" id="FPAA01000014">
    <property type="protein sequence ID" value="SFS97277.1"/>
    <property type="molecule type" value="Genomic_DNA"/>
</dbReference>
<feature type="transmembrane region" description="Helical" evidence="1">
    <location>
        <begin position="415"/>
        <end position="434"/>
    </location>
</feature>
<feature type="transmembrane region" description="Helical" evidence="1">
    <location>
        <begin position="321"/>
        <end position="349"/>
    </location>
</feature>
<feature type="transmembrane region" description="Helical" evidence="1">
    <location>
        <begin position="361"/>
        <end position="385"/>
    </location>
</feature>
<evidence type="ECO:0000256" key="1">
    <source>
        <dbReference type="SAM" id="Phobius"/>
    </source>
</evidence>
<evidence type="ECO:0000313" key="3">
    <source>
        <dbReference type="Proteomes" id="UP000198660"/>
    </source>
</evidence>
<dbReference type="InterPro" id="IPR031599">
    <property type="entry name" value="ABC_tran_2"/>
</dbReference>
<feature type="transmembrane region" description="Helical" evidence="1">
    <location>
        <begin position="119"/>
        <end position="142"/>
    </location>
</feature>
<feature type="transmembrane region" description="Helical" evidence="1">
    <location>
        <begin position="486"/>
        <end position="507"/>
    </location>
</feature>
<feature type="transmembrane region" description="Helical" evidence="1">
    <location>
        <begin position="36"/>
        <end position="58"/>
    </location>
</feature>
<sequence length="549" mass="62249">MMRGAWALFEVIVRGQYGLSYLTERYKKNIDSRWEIPATLVLLVLLEWMIVGVYQGAYHLLSLEDHPGKVFSILVLGAILWVFFSSVAHMMRQLYFTNDIEWVSGLPLSSSEVLGARMAGVWLGQILVLIVLWLPGLILYGMQLHKGVGFYILVADLMLSLPFFPLVISGWFVLVVVRIVPWGKYRQQIERLLSLLFPLFSFIMIMSINGFMMNAGASGSFTWITKLLDVPNTFASYFYPLHWAFGIGSNGVTAWVNALLFDSFSLCMMVVFLLLGAPLYQRGLQMFRNSSGSQRYTRKKGKQGLRSRSLFRLMLKREYHLLMDTPFFVAQTLVQLIGLPLFIAISFIRGGGIEENEPISVMFQMVILWGSVILCLLMGGMNSILRTISREGRFFYLSKVLPVPYKVQIAAKYTFSMMIMMFACLLVSVIQGILISDWILASWTLVLGILTGSLFSQLGILHDLWRPNLTWQSPKELAKQLGLGNLLFMILSLFLGGTLIFLSWILLKFGKLSFIEIQGIWTLLLIGLHVWTGKGVIAIANRRYQTIQG</sequence>
<keyword evidence="3" id="KW-1185">Reference proteome</keyword>
<feature type="transmembrane region" description="Helical" evidence="1">
    <location>
        <begin position="258"/>
        <end position="280"/>
    </location>
</feature>
<name>A0A1I6U7R7_9BACL</name>
<feature type="transmembrane region" description="Helical" evidence="1">
    <location>
        <begin position="70"/>
        <end position="88"/>
    </location>
</feature>
<protein>
    <submittedName>
        <fullName evidence="2">Putative ATP-binding cassette</fullName>
    </submittedName>
</protein>